<protein>
    <submittedName>
        <fullName evidence="1">Uncharacterized protein</fullName>
    </submittedName>
</protein>
<dbReference type="EMBL" id="UYIG01000024">
    <property type="protein sequence ID" value="VDG27507.1"/>
    <property type="molecule type" value="Genomic_DNA"/>
</dbReference>
<proteinExistence type="predicted"/>
<evidence type="ECO:0000313" key="1">
    <source>
        <dbReference type="EMBL" id="VDG27507.1"/>
    </source>
</evidence>
<accession>A0A660DZB1</accession>
<organism evidence="1 2">
    <name type="scientific">Lactiplantibacillus mudanjiangensis</name>
    <dbReference type="NCBI Taxonomy" id="1296538"/>
    <lineage>
        <taxon>Bacteria</taxon>
        <taxon>Bacillati</taxon>
        <taxon>Bacillota</taxon>
        <taxon>Bacilli</taxon>
        <taxon>Lactobacillales</taxon>
        <taxon>Lactobacillaceae</taxon>
        <taxon>Lactiplantibacillus</taxon>
    </lineage>
</organism>
<gene>
    <name evidence="1" type="ORF">MUDAN_MDHGFNIF_02370</name>
</gene>
<keyword evidence="2" id="KW-1185">Reference proteome</keyword>
<reference evidence="1 2" key="1">
    <citation type="submission" date="2018-11" db="EMBL/GenBank/DDBJ databases">
        <authorList>
            <person name="Wuyts S."/>
        </authorList>
    </citation>
    <scope>NUCLEOTIDE SEQUENCE [LARGE SCALE GENOMIC DNA]</scope>
    <source>
        <strain evidence="1">Lactobacillus mudanjiangensis AMBF249</strain>
    </source>
</reference>
<sequence>MKALSDQLTRFTLVAYSTEMSQNIYRGEEMPTKKRSTRVRLFADVNHVLDTLEMNSAHLVSEYYHQMATTGLIPKGFHADQACQTAKDADTHQMSMMTTIDDLDQMYANLKEC</sequence>
<evidence type="ECO:0000313" key="2">
    <source>
        <dbReference type="Proteomes" id="UP000289996"/>
    </source>
</evidence>
<dbReference type="Proteomes" id="UP000289996">
    <property type="component" value="Unassembled WGS sequence"/>
</dbReference>
<name>A0A660DZB1_9LACO</name>
<dbReference type="AlphaFoldDB" id="A0A660DZB1"/>